<gene>
    <name evidence="3" type="ORF">N7U62_05645</name>
</gene>
<dbReference type="InterPro" id="IPR050188">
    <property type="entry name" value="RluA_PseudoU_synthase"/>
</dbReference>
<protein>
    <submittedName>
        <fullName evidence="3">RluA family pseudouridine synthase</fullName>
    </submittedName>
</protein>
<dbReference type="InterPro" id="IPR006224">
    <property type="entry name" value="PsdUridine_synth_RluA-like_CS"/>
</dbReference>
<dbReference type="InterPro" id="IPR006145">
    <property type="entry name" value="PsdUridine_synth_RsuA/RluA"/>
</dbReference>
<comment type="caution">
    <text evidence="3">The sequence shown here is derived from an EMBL/GenBank/DDBJ whole genome shotgun (WGS) entry which is preliminary data.</text>
</comment>
<evidence type="ECO:0000313" key="4">
    <source>
        <dbReference type="Proteomes" id="UP001300692"/>
    </source>
</evidence>
<accession>A0ABT3CQZ7</accession>
<feature type="domain" description="Pseudouridine synthase RsuA/RluA-like" evidence="2">
    <location>
        <begin position="366"/>
        <end position="514"/>
    </location>
</feature>
<name>A0ABT3CQZ7_9BACT</name>
<evidence type="ECO:0000313" key="3">
    <source>
        <dbReference type="EMBL" id="MCV9386136.1"/>
    </source>
</evidence>
<sequence length="561" mass="64801">MKQKDSCFTYFKEDISGHSLPEQFTYPFYYEPHPLCLIAAHQLQEHLSSQTDWEHDFGLNGFVEGPNVGKMFGVLLVRNPEGEVGFLSAFSGKLAGESHHPGFVPPVSDILAVDSFYRKGEKEIMAINQERFDLEASKQYQEAIKAFQECLDESELQLGNKKAELKKAKEERKIRREEGKTGLNSEEFALLEKQLNDESSRLHFEWKDLKRHWKKVRDEKEHELSEIEGQIKALKKKSRERSNRLQREIFEQYQFLNRKGENRDLLDIFKETSLGVPPSGAGECSLPKLLQYAYLQDYEPLAMAEFWWGQSPKSEIRKHGFFYPSCKGKCEPILSHMLVGLDVAASPMQSISTSDKHLGIVYEDEDLLVINKPEEFLSVPGKNNMDSVYDRMAKQYPEATGPLMVHRLDRATSGLMLIAKNKDTHKVLQDQFLTKSIRKRYVAWLEGELSEEAGEIKLPLRVDLEDRPRQLVCYDHGKPAHTRWEVVERKEGRTKVFFYPITGRTHQLRVHAAHPDGLNAPIVGDDLYGQKDRRLHLHAERLTFIHPRTNQGMTFQVDPEF</sequence>
<proteinExistence type="predicted"/>
<reference evidence="3 4" key="1">
    <citation type="submission" date="2022-10" db="EMBL/GenBank/DDBJ databases">
        <title>Comparative genomics and taxonomic characterization of three novel marine species of genus Reichenbachiella exhibiting antioxidant and polysaccharide degradation activities.</title>
        <authorList>
            <person name="Muhammad N."/>
            <person name="Lee Y.-J."/>
            <person name="Ko J."/>
            <person name="Kim S.-G."/>
        </authorList>
    </citation>
    <scope>NUCLEOTIDE SEQUENCE [LARGE SCALE GENOMIC DNA]</scope>
    <source>
        <strain evidence="3 4">ABR2-5</strain>
    </source>
</reference>
<dbReference type="InterPro" id="IPR020103">
    <property type="entry name" value="PsdUridine_synth_cat_dom_sf"/>
</dbReference>
<feature type="coiled-coil region" evidence="1">
    <location>
        <begin position="151"/>
        <end position="180"/>
    </location>
</feature>
<dbReference type="CDD" id="cd02869">
    <property type="entry name" value="PseudoU_synth_RluA_like"/>
    <property type="match status" value="1"/>
</dbReference>
<evidence type="ECO:0000256" key="1">
    <source>
        <dbReference type="SAM" id="Coils"/>
    </source>
</evidence>
<dbReference type="PROSITE" id="PS01129">
    <property type="entry name" value="PSI_RLU"/>
    <property type="match status" value="1"/>
</dbReference>
<evidence type="ECO:0000259" key="2">
    <source>
        <dbReference type="Pfam" id="PF00849"/>
    </source>
</evidence>
<dbReference type="PANTHER" id="PTHR21600">
    <property type="entry name" value="MITOCHONDRIAL RNA PSEUDOURIDINE SYNTHASE"/>
    <property type="match status" value="1"/>
</dbReference>
<dbReference type="RefSeq" id="WP_264136921.1">
    <property type="nucleotide sequence ID" value="NZ_JAOYOD010000001.1"/>
</dbReference>
<organism evidence="3 4">
    <name type="scientific">Reichenbachiella ulvae</name>
    <dbReference type="NCBI Taxonomy" id="2980104"/>
    <lineage>
        <taxon>Bacteria</taxon>
        <taxon>Pseudomonadati</taxon>
        <taxon>Bacteroidota</taxon>
        <taxon>Cytophagia</taxon>
        <taxon>Cytophagales</taxon>
        <taxon>Reichenbachiellaceae</taxon>
        <taxon>Reichenbachiella</taxon>
    </lineage>
</organism>
<keyword evidence="1" id="KW-0175">Coiled coil</keyword>
<dbReference type="Gene3D" id="3.30.2350.10">
    <property type="entry name" value="Pseudouridine synthase"/>
    <property type="match status" value="1"/>
</dbReference>
<dbReference type="SUPFAM" id="SSF55120">
    <property type="entry name" value="Pseudouridine synthase"/>
    <property type="match status" value="1"/>
</dbReference>
<dbReference type="EMBL" id="JAOYOD010000001">
    <property type="protein sequence ID" value="MCV9386136.1"/>
    <property type="molecule type" value="Genomic_DNA"/>
</dbReference>
<keyword evidence="4" id="KW-1185">Reference proteome</keyword>
<dbReference type="PANTHER" id="PTHR21600:SF89">
    <property type="entry name" value="RIBOSOMAL LARGE SUBUNIT PSEUDOURIDINE SYNTHASE A"/>
    <property type="match status" value="1"/>
</dbReference>
<dbReference type="Proteomes" id="UP001300692">
    <property type="component" value="Unassembled WGS sequence"/>
</dbReference>
<dbReference type="Pfam" id="PF00849">
    <property type="entry name" value="PseudoU_synth_2"/>
    <property type="match status" value="1"/>
</dbReference>